<gene>
    <name evidence="1" type="ORF">PHL041M10_18</name>
</gene>
<name>A0A0E3DKA3_9CAUD</name>
<dbReference type="EMBL" id="KJ578761">
    <property type="protein sequence ID" value="AII28734.1"/>
    <property type="molecule type" value="Genomic_DNA"/>
</dbReference>
<organism evidence="1 2">
    <name type="scientific">Propionibacterium phage PHL041M10</name>
    <dbReference type="NCBI Taxonomy" id="1500801"/>
    <lineage>
        <taxon>Viruses</taxon>
        <taxon>Duplodnaviria</taxon>
        <taxon>Heunggongvirae</taxon>
        <taxon>Uroviricota</taxon>
        <taxon>Caudoviricetes</taxon>
        <taxon>Pahexavirus</taxon>
        <taxon>Pahexavirus PHL041M10</taxon>
    </lineage>
</organism>
<evidence type="ECO:0000313" key="1">
    <source>
        <dbReference type="EMBL" id="AII28734.1"/>
    </source>
</evidence>
<dbReference type="Proteomes" id="UP000033312">
    <property type="component" value="Segment"/>
</dbReference>
<dbReference type="RefSeq" id="YP_009152679.1">
    <property type="nucleotide sequence ID" value="NC_027391.1"/>
</dbReference>
<protein>
    <submittedName>
        <fullName evidence="1">Uncharacterized protein</fullName>
    </submittedName>
</protein>
<keyword evidence="2" id="KW-1185">Reference proteome</keyword>
<proteinExistence type="predicted"/>
<sequence>MWCRGLLLHWWPLFVPRWPRFWVRFRLSHPGLGSVYAGCRLRWMRWKSIRGVCGARCEGLTPGFLTMWSRCIFLICPSF</sequence>
<evidence type="ECO:0000313" key="2">
    <source>
        <dbReference type="Proteomes" id="UP000033312"/>
    </source>
</evidence>
<reference evidence="1 2" key="1">
    <citation type="journal article" date="2015" name="ISME J.">
        <title>The diversity and host interactions of Propionibacterium acnes bacteriophages on human skin.</title>
        <authorList>
            <person name="Liu J."/>
            <person name="Yan R."/>
            <person name="Zhong Q."/>
            <person name="Ngo S."/>
            <person name="Bangayan N.J."/>
            <person name="Nguyen L."/>
            <person name="Lui T."/>
            <person name="Liu M."/>
            <person name="Erfe M.C."/>
            <person name="Craft N."/>
            <person name="Tomida S."/>
            <person name="Li H."/>
        </authorList>
    </citation>
    <scope>NUCLEOTIDE SEQUENCE [LARGE SCALE GENOMIC DNA]</scope>
    <source>
        <strain evidence="1">PHL041M10</strain>
    </source>
</reference>
<accession>A0A0E3DKA3</accession>
<dbReference type="GeneID" id="24725079"/>
<dbReference type="KEGG" id="vg:24725079"/>